<keyword evidence="5" id="KW-1185">Reference proteome</keyword>
<dbReference type="AlphaFoldDB" id="A0A1P8KG18"/>
<dbReference type="PRINTS" id="PR01171">
    <property type="entry name" value="BCTLIPOCALIN"/>
</dbReference>
<evidence type="ECO:0000256" key="1">
    <source>
        <dbReference type="ARBA" id="ARBA00006889"/>
    </source>
</evidence>
<comment type="subcellular location">
    <subcellularLocation>
        <location evidence="2">Cell outer membrane</location>
    </subcellularLocation>
</comment>
<dbReference type="InterPro" id="IPR002446">
    <property type="entry name" value="Lipocalin_bac"/>
</dbReference>
<dbReference type="InterPro" id="IPR000566">
    <property type="entry name" value="Lipocln_cytosolic_FA-bd_dom"/>
</dbReference>
<dbReference type="PANTHER" id="PTHR10612">
    <property type="entry name" value="APOLIPOPROTEIN D"/>
    <property type="match status" value="1"/>
</dbReference>
<reference evidence="4 5" key="1">
    <citation type="submission" date="2017-01" db="EMBL/GenBank/DDBJ databases">
        <authorList>
            <person name="Mah S.A."/>
            <person name="Swanson W.J."/>
            <person name="Moy G.W."/>
            <person name="Vacquier V.D."/>
        </authorList>
    </citation>
    <scope>NUCLEOTIDE SEQUENCE [LARGE SCALE GENOMIC DNA]</scope>
    <source>
        <strain evidence="4 5">DSM 22694</strain>
    </source>
</reference>
<dbReference type="PANTHER" id="PTHR10612:SF34">
    <property type="entry name" value="APOLIPOPROTEIN D"/>
    <property type="match status" value="1"/>
</dbReference>
<dbReference type="InterPro" id="IPR022272">
    <property type="entry name" value="Lipocalin_CS"/>
</dbReference>
<dbReference type="STRING" id="1484693.RS694_15595"/>
<dbReference type="EMBL" id="CP019239">
    <property type="protein sequence ID" value="APW44911.1"/>
    <property type="molecule type" value="Genomic_DNA"/>
</dbReference>
<dbReference type="Proteomes" id="UP000186110">
    <property type="component" value="Chromosome"/>
</dbReference>
<feature type="chain" id="PRO_5013437174" description="Outer membrane lipoprotein Blc" evidence="2">
    <location>
        <begin position="24"/>
        <end position="178"/>
    </location>
</feature>
<keyword evidence="2" id="KW-0732">Signal</keyword>
<comment type="similarity">
    <text evidence="1 2">Belongs to the calycin superfamily. Lipocalin family.</text>
</comment>
<gene>
    <name evidence="4" type="ORF">RS694_15595</name>
</gene>
<dbReference type="GO" id="GO:0009279">
    <property type="term" value="C:cell outer membrane"/>
    <property type="evidence" value="ECO:0007669"/>
    <property type="project" value="UniProtKB-SubCell"/>
</dbReference>
<dbReference type="PROSITE" id="PS00213">
    <property type="entry name" value="LIPOCALIN"/>
    <property type="match status" value="1"/>
</dbReference>
<protein>
    <recommendedName>
        <fullName evidence="2">Outer membrane lipoprotein Blc</fullName>
    </recommendedName>
</protein>
<dbReference type="InterPro" id="IPR047202">
    <property type="entry name" value="Lipocalin_Blc-like_dom"/>
</dbReference>
<keyword evidence="2" id="KW-0449">Lipoprotein</keyword>
<dbReference type="InterPro" id="IPR022271">
    <property type="entry name" value="Lipocalin_ApoD"/>
</dbReference>
<keyword evidence="2" id="KW-0998">Cell outer membrane</keyword>
<dbReference type="PIRSF" id="PIRSF036893">
    <property type="entry name" value="Lipocalin_ApoD"/>
    <property type="match status" value="1"/>
</dbReference>
<accession>A0A1P8KG18</accession>
<organism evidence="4 5">
    <name type="scientific">Rhodoferax saidenbachensis</name>
    <dbReference type="NCBI Taxonomy" id="1484693"/>
    <lineage>
        <taxon>Bacteria</taxon>
        <taxon>Pseudomonadati</taxon>
        <taxon>Pseudomonadota</taxon>
        <taxon>Betaproteobacteria</taxon>
        <taxon>Burkholderiales</taxon>
        <taxon>Comamonadaceae</taxon>
        <taxon>Rhodoferax</taxon>
    </lineage>
</organism>
<comment type="function">
    <text evidence="2">Involved in the storage or transport of lipids necessary for membrane maintenance under stressful conditions. Displays a binding preference for lysophospholipids.</text>
</comment>
<dbReference type="GO" id="GO:0008289">
    <property type="term" value="F:lipid binding"/>
    <property type="evidence" value="ECO:0007669"/>
    <property type="project" value="UniProtKB-UniRule"/>
</dbReference>
<comment type="subunit">
    <text evidence="2">Homodimer.</text>
</comment>
<evidence type="ECO:0000259" key="3">
    <source>
        <dbReference type="Pfam" id="PF08212"/>
    </source>
</evidence>
<evidence type="ECO:0000256" key="2">
    <source>
        <dbReference type="PIRNR" id="PIRNR036893"/>
    </source>
</evidence>
<dbReference type="InterPro" id="IPR012674">
    <property type="entry name" value="Calycin"/>
</dbReference>
<dbReference type="eggNOG" id="COG3040">
    <property type="taxonomic scope" value="Bacteria"/>
</dbReference>
<dbReference type="GO" id="GO:0006950">
    <property type="term" value="P:response to stress"/>
    <property type="evidence" value="ECO:0007669"/>
    <property type="project" value="UniProtKB-ARBA"/>
</dbReference>
<keyword evidence="2" id="KW-0446">Lipid-binding</keyword>
<feature type="domain" description="Lipocalin/cytosolic fatty-acid binding" evidence="3">
    <location>
        <begin position="31"/>
        <end position="170"/>
    </location>
</feature>
<proteinExistence type="inferred from homology"/>
<evidence type="ECO:0000313" key="4">
    <source>
        <dbReference type="EMBL" id="APW44911.1"/>
    </source>
</evidence>
<name>A0A1P8KG18_9BURK</name>
<dbReference type="KEGG" id="rsb:RS694_15595"/>
<dbReference type="Pfam" id="PF08212">
    <property type="entry name" value="Lipocalin_2"/>
    <property type="match status" value="1"/>
</dbReference>
<feature type="signal peptide" evidence="2">
    <location>
        <begin position="1"/>
        <end position="23"/>
    </location>
</feature>
<evidence type="ECO:0000313" key="5">
    <source>
        <dbReference type="Proteomes" id="UP000186110"/>
    </source>
</evidence>
<sequence length="178" mass="19926">MRLARFFCTCILFGMPLASVAQAPVHSVPSVDLARYSGKWFEIASYPMFFQRNCIADTTAEYTSTSDGTIRVDNRCRTDSGFDEATGTASVVPGFGNSRLKVWFFWPFKADYWVIGLDPEYRWALVGNPNRKYLWLLSRTPQLSPELLKAALASASAQGFDLAQLRYTVQSTATPTQP</sequence>
<dbReference type="CDD" id="cd19438">
    <property type="entry name" value="lipocalin_Blc-like"/>
    <property type="match status" value="1"/>
</dbReference>
<dbReference type="Gene3D" id="2.40.128.20">
    <property type="match status" value="1"/>
</dbReference>
<keyword evidence="2" id="KW-0472">Membrane</keyword>
<dbReference type="SUPFAM" id="SSF50814">
    <property type="entry name" value="Lipocalins"/>
    <property type="match status" value="1"/>
</dbReference>